<dbReference type="EMBL" id="SNZK01000005">
    <property type="protein sequence ID" value="TDR53187.1"/>
    <property type="molecule type" value="Genomic_DNA"/>
</dbReference>
<comment type="caution">
    <text evidence="1">The sequence shown here is derived from an EMBL/GenBank/DDBJ whole genome shotgun (WGS) entry which is preliminary data.</text>
</comment>
<protein>
    <submittedName>
        <fullName evidence="1">Uncharacterized protein</fullName>
    </submittedName>
</protein>
<gene>
    <name evidence="1" type="ORF">DFP96_105112</name>
</gene>
<keyword evidence="2" id="KW-1185">Reference proteome</keyword>
<dbReference type="RefSeq" id="WP_036071071.1">
    <property type="nucleotide sequence ID" value="NZ_SNZK01000005.1"/>
</dbReference>
<organism evidence="1 2">
    <name type="scientific">Listeria rocourtiae</name>
    <dbReference type="NCBI Taxonomy" id="647910"/>
    <lineage>
        <taxon>Bacteria</taxon>
        <taxon>Bacillati</taxon>
        <taxon>Bacillota</taxon>
        <taxon>Bacilli</taxon>
        <taxon>Bacillales</taxon>
        <taxon>Listeriaceae</taxon>
        <taxon>Listeria</taxon>
    </lineage>
</organism>
<evidence type="ECO:0000313" key="2">
    <source>
        <dbReference type="Proteomes" id="UP000295558"/>
    </source>
</evidence>
<dbReference type="AlphaFoldDB" id="A0A4R6ZL79"/>
<proteinExistence type="predicted"/>
<reference evidence="1 2" key="1">
    <citation type="submission" date="2019-03" db="EMBL/GenBank/DDBJ databases">
        <title>Genomic Encyclopedia of Type Strains, Phase III (KMG-III): the genomes of soil and plant-associated and newly described type strains.</title>
        <authorList>
            <person name="Whitman W."/>
        </authorList>
    </citation>
    <scope>NUCLEOTIDE SEQUENCE [LARGE SCALE GENOMIC DNA]</scope>
    <source>
        <strain evidence="1 2">CECT 7972</strain>
    </source>
</reference>
<accession>A0A4R6ZL79</accession>
<dbReference type="Proteomes" id="UP000295558">
    <property type="component" value="Unassembled WGS sequence"/>
</dbReference>
<dbReference type="STRING" id="1265846.PROCOU_08647"/>
<name>A0A4R6ZL79_9LIST</name>
<evidence type="ECO:0000313" key="1">
    <source>
        <dbReference type="EMBL" id="TDR53187.1"/>
    </source>
</evidence>
<dbReference type="OrthoDB" id="564955at2"/>
<sequence>MKKNWTEINETNGNYKRIGIYGTHLEVGNTEYPNYCIGELASILPANLHYYALVTSEIEFPTRIDYYKKLWKGYADELPLEDSILSKEYVDQSGFTTFYGVIEFRANIPNHIFETISSDSSKLLFGDDRSLKELDIPSIFKQYQANQAFINGQFPIQFQYMDAGFEAGMHILISDMYKMRTVNFRKIGELGKNGFLMTSRNDIVLANMYLEEDYCVIESGTKELIKNLNFIPEVWQCIQSDDGMILLWTRSFFIEDEEKNIIKIRNSIAEYEFWGVGIAGIASIDDEFWLLFDEEGTTEKGRGSKGLAIVEKNGALRFPLHQTACELIFDGTAIAYDVDNEIVWLFQYSWEMRGQ</sequence>